<reference evidence="2 3" key="1">
    <citation type="journal article" date="2022" name="bioRxiv">
        <title>Genomics of Preaxostyla Flagellates Illuminates Evolutionary Transitions and the Path Towards Mitochondrial Loss.</title>
        <authorList>
            <person name="Novak L.V.F."/>
            <person name="Treitli S.C."/>
            <person name="Pyrih J."/>
            <person name="Halakuc P."/>
            <person name="Pipaliya S.V."/>
            <person name="Vacek V."/>
            <person name="Brzon O."/>
            <person name="Soukal P."/>
            <person name="Eme L."/>
            <person name="Dacks J.B."/>
            <person name="Karnkowska A."/>
            <person name="Elias M."/>
            <person name="Hampl V."/>
        </authorList>
    </citation>
    <scope>NUCLEOTIDE SEQUENCE [LARGE SCALE GENOMIC DNA]</scope>
    <source>
        <strain evidence="2">NAU3</strain>
        <tissue evidence="2">Gut</tissue>
    </source>
</reference>
<keyword evidence="3" id="KW-1185">Reference proteome</keyword>
<evidence type="ECO:0000256" key="1">
    <source>
        <dbReference type="SAM" id="MobiDB-lite"/>
    </source>
</evidence>
<feature type="compositionally biased region" description="Polar residues" evidence="1">
    <location>
        <begin position="1"/>
        <end position="14"/>
    </location>
</feature>
<dbReference type="EMBL" id="JARBJD010000358">
    <property type="protein sequence ID" value="KAK2943171.1"/>
    <property type="molecule type" value="Genomic_DNA"/>
</dbReference>
<gene>
    <name evidence="2" type="ORF">BLNAU_21899</name>
</gene>
<evidence type="ECO:0000313" key="2">
    <source>
        <dbReference type="EMBL" id="KAK2943171.1"/>
    </source>
</evidence>
<sequence length="174" mass="19811">MTSTQFRTRTSSLTKPKPPPPIKLEKRRVQLWKVKQEEKIAAEAKKFSKLYSISTINTTQLMKAVTSGMDLDKAGYFPQLTESKSITCSVEPERVEEMIQKTIDRETRKKLVNIKGNDIGMAISPLTPIHAWDSTEEGTVQYPAHPQRQKNHHKKTKECGSGPRSSKSREIYPK</sequence>
<feature type="region of interest" description="Disordered" evidence="1">
    <location>
        <begin position="1"/>
        <end position="24"/>
    </location>
</feature>
<organism evidence="2 3">
    <name type="scientific">Blattamonas nauphoetae</name>
    <dbReference type="NCBI Taxonomy" id="2049346"/>
    <lineage>
        <taxon>Eukaryota</taxon>
        <taxon>Metamonada</taxon>
        <taxon>Preaxostyla</taxon>
        <taxon>Oxymonadida</taxon>
        <taxon>Blattamonas</taxon>
    </lineage>
</organism>
<name>A0ABQ9WUM6_9EUKA</name>
<feature type="region of interest" description="Disordered" evidence="1">
    <location>
        <begin position="134"/>
        <end position="174"/>
    </location>
</feature>
<feature type="compositionally biased region" description="Basic residues" evidence="1">
    <location>
        <begin position="147"/>
        <end position="156"/>
    </location>
</feature>
<evidence type="ECO:0000313" key="3">
    <source>
        <dbReference type="Proteomes" id="UP001281761"/>
    </source>
</evidence>
<dbReference type="Proteomes" id="UP001281761">
    <property type="component" value="Unassembled WGS sequence"/>
</dbReference>
<protein>
    <submittedName>
        <fullName evidence="2">Uncharacterized protein</fullName>
    </submittedName>
</protein>
<proteinExistence type="predicted"/>
<accession>A0ABQ9WUM6</accession>
<comment type="caution">
    <text evidence="2">The sequence shown here is derived from an EMBL/GenBank/DDBJ whole genome shotgun (WGS) entry which is preliminary data.</text>
</comment>